<proteinExistence type="predicted"/>
<sequence>MSAFVILERAEVQDATWQALSRLRHFNHTGSSCAGRPAVTAGQELRSGCEPCGDLYVDALLHVAVKVRAPQDTPAYVYTVVANWSKDWVAKRNARADGVAKPERRDGAVGRIRVAIATGPESRWRDRLLTLLLTEASRRGRVSAEGWPYSDLVQAKSRFCGRSVTVEGLRRDVESVLSVVVDTVGHRWLADNVQAPIQRRNAEFGALNLDDPDQAVDIPDSGLARKTDPLAPRFWRALRTAPDPVEAMRSALGPAADGPAATRAVRALTVEYLADLARIQVEHRGRHAVTPSAVRAAVRSLAGPQAARRLTDPLVTAVVIATQPTPAKGS</sequence>
<protein>
    <submittedName>
        <fullName evidence="1">Uncharacterized protein</fullName>
    </submittedName>
</protein>
<keyword evidence="2" id="KW-1185">Reference proteome</keyword>
<dbReference type="OrthoDB" id="4045921at2"/>
<gene>
    <name evidence="1" type="ORF">SAMN05216377_12343</name>
</gene>
<dbReference type="Proteomes" id="UP000198967">
    <property type="component" value="Unassembled WGS sequence"/>
</dbReference>
<reference evidence="1 2" key="1">
    <citation type="submission" date="2016-10" db="EMBL/GenBank/DDBJ databases">
        <authorList>
            <person name="de Groot N.N."/>
        </authorList>
    </citation>
    <scope>NUCLEOTIDE SEQUENCE [LARGE SCALE GENOMIC DNA]</scope>
    <source>
        <strain evidence="1 2">CGMCC 4.3143</strain>
    </source>
</reference>
<organism evidence="1 2">
    <name type="scientific">Pseudonocardia oroxyli</name>
    <dbReference type="NCBI Taxonomy" id="366584"/>
    <lineage>
        <taxon>Bacteria</taxon>
        <taxon>Bacillati</taxon>
        <taxon>Actinomycetota</taxon>
        <taxon>Actinomycetes</taxon>
        <taxon>Pseudonocardiales</taxon>
        <taxon>Pseudonocardiaceae</taxon>
        <taxon>Pseudonocardia</taxon>
    </lineage>
</organism>
<name>A0A1G8CT06_PSEOR</name>
<evidence type="ECO:0000313" key="2">
    <source>
        <dbReference type="Proteomes" id="UP000198967"/>
    </source>
</evidence>
<dbReference type="EMBL" id="FNBE01000023">
    <property type="protein sequence ID" value="SDH48403.1"/>
    <property type="molecule type" value="Genomic_DNA"/>
</dbReference>
<accession>A0A1G8CT06</accession>
<dbReference type="STRING" id="366584.SAMN05216377_12343"/>
<dbReference type="AlphaFoldDB" id="A0A1G8CT06"/>
<dbReference type="RefSeq" id="WP_093089565.1">
    <property type="nucleotide sequence ID" value="NZ_FNBE01000023.1"/>
</dbReference>
<evidence type="ECO:0000313" key="1">
    <source>
        <dbReference type="EMBL" id="SDH48403.1"/>
    </source>
</evidence>